<dbReference type="InterPro" id="IPR000182">
    <property type="entry name" value="GNAT_dom"/>
</dbReference>
<dbReference type="Proteomes" id="UP001595989">
    <property type="component" value="Unassembled WGS sequence"/>
</dbReference>
<dbReference type="EC" id="2.3.-.-" evidence="4"/>
<keyword evidence="1 4" id="KW-0808">Transferase</keyword>
<dbReference type="SUPFAM" id="SSF55729">
    <property type="entry name" value="Acyl-CoA N-acyltransferases (Nat)"/>
    <property type="match status" value="1"/>
</dbReference>
<evidence type="ECO:0000256" key="2">
    <source>
        <dbReference type="ARBA" id="ARBA00023315"/>
    </source>
</evidence>
<reference evidence="5" key="1">
    <citation type="journal article" date="2019" name="Int. J. Syst. Evol. Microbiol.">
        <title>The Global Catalogue of Microorganisms (GCM) 10K type strain sequencing project: providing services to taxonomists for standard genome sequencing and annotation.</title>
        <authorList>
            <consortium name="The Broad Institute Genomics Platform"/>
            <consortium name="The Broad Institute Genome Sequencing Center for Infectious Disease"/>
            <person name="Wu L."/>
            <person name="Ma J."/>
        </authorList>
    </citation>
    <scope>NUCLEOTIDE SEQUENCE [LARGE SCALE GENOMIC DNA]</scope>
    <source>
        <strain evidence="5">CGMCC 4.7426</strain>
    </source>
</reference>
<accession>A0ABV9DN00</accession>
<evidence type="ECO:0000313" key="5">
    <source>
        <dbReference type="Proteomes" id="UP001595989"/>
    </source>
</evidence>
<evidence type="ECO:0000256" key="1">
    <source>
        <dbReference type="ARBA" id="ARBA00022679"/>
    </source>
</evidence>
<feature type="domain" description="N-acetyltransferase" evidence="3">
    <location>
        <begin position="5"/>
        <end position="158"/>
    </location>
</feature>
<dbReference type="PANTHER" id="PTHR43072">
    <property type="entry name" value="N-ACETYLTRANSFERASE"/>
    <property type="match status" value="1"/>
</dbReference>
<dbReference type="GO" id="GO:0016746">
    <property type="term" value="F:acyltransferase activity"/>
    <property type="evidence" value="ECO:0007669"/>
    <property type="project" value="UniProtKB-KW"/>
</dbReference>
<comment type="caution">
    <text evidence="4">The sequence shown here is derived from an EMBL/GenBank/DDBJ whole genome shotgun (WGS) entry which is preliminary data.</text>
</comment>
<evidence type="ECO:0000313" key="4">
    <source>
        <dbReference type="EMBL" id="MFC4559551.1"/>
    </source>
</evidence>
<evidence type="ECO:0000259" key="3">
    <source>
        <dbReference type="PROSITE" id="PS51186"/>
    </source>
</evidence>
<keyword evidence="5" id="KW-1185">Reference proteome</keyword>
<dbReference type="EMBL" id="JBHSFU010000009">
    <property type="protein sequence ID" value="MFC4559551.1"/>
    <property type="molecule type" value="Genomic_DNA"/>
</dbReference>
<dbReference type="Gene3D" id="3.40.630.30">
    <property type="match status" value="1"/>
</dbReference>
<organism evidence="4 5">
    <name type="scientific">Virgibacillus kekensis</name>
    <dbReference type="NCBI Taxonomy" id="202261"/>
    <lineage>
        <taxon>Bacteria</taxon>
        <taxon>Bacillati</taxon>
        <taxon>Bacillota</taxon>
        <taxon>Bacilli</taxon>
        <taxon>Bacillales</taxon>
        <taxon>Bacillaceae</taxon>
        <taxon>Virgibacillus</taxon>
    </lineage>
</organism>
<gene>
    <name evidence="4" type="ORF">ACFO3D_15230</name>
</gene>
<keyword evidence="2 4" id="KW-0012">Acyltransferase</keyword>
<sequence length="166" mass="18747">MTKNIVINKMVKEDWADVRDIFIEGIETRNATFETEAPSWEIWDAGHFEECRLVVREGEKVIGWAALSPISDRSAHRGVAEVSIYLSSLSIGKGLGTELLQKLVECSENKGFWTLQTSIFPENQSSIRLHKKCGFAVVGVRKRLGMLDGEWRDVVILERRSKVVGL</sequence>
<protein>
    <submittedName>
        <fullName evidence="4">GNAT family N-acetyltransferase</fullName>
        <ecNumber evidence="4">2.3.-.-</ecNumber>
    </submittedName>
</protein>
<dbReference type="InterPro" id="IPR016181">
    <property type="entry name" value="Acyl_CoA_acyltransferase"/>
</dbReference>
<dbReference type="CDD" id="cd04301">
    <property type="entry name" value="NAT_SF"/>
    <property type="match status" value="1"/>
</dbReference>
<dbReference type="RefSeq" id="WP_390297931.1">
    <property type="nucleotide sequence ID" value="NZ_JBHSFU010000009.1"/>
</dbReference>
<proteinExistence type="predicted"/>
<dbReference type="PANTHER" id="PTHR43072:SF23">
    <property type="entry name" value="UPF0039 PROTEIN C11D3.02C"/>
    <property type="match status" value="1"/>
</dbReference>
<dbReference type="Pfam" id="PF00583">
    <property type="entry name" value="Acetyltransf_1"/>
    <property type="match status" value="1"/>
</dbReference>
<name>A0ABV9DN00_9BACI</name>
<dbReference type="PROSITE" id="PS51186">
    <property type="entry name" value="GNAT"/>
    <property type="match status" value="1"/>
</dbReference>